<feature type="compositionally biased region" description="Polar residues" evidence="1">
    <location>
        <begin position="84"/>
        <end position="104"/>
    </location>
</feature>
<organism evidence="2 3">
    <name type="scientific">Atta colombica</name>
    <dbReference type="NCBI Taxonomy" id="520822"/>
    <lineage>
        <taxon>Eukaryota</taxon>
        <taxon>Metazoa</taxon>
        <taxon>Ecdysozoa</taxon>
        <taxon>Arthropoda</taxon>
        <taxon>Hexapoda</taxon>
        <taxon>Insecta</taxon>
        <taxon>Pterygota</taxon>
        <taxon>Neoptera</taxon>
        <taxon>Endopterygota</taxon>
        <taxon>Hymenoptera</taxon>
        <taxon>Apocrita</taxon>
        <taxon>Aculeata</taxon>
        <taxon>Formicoidea</taxon>
        <taxon>Formicidae</taxon>
        <taxon>Myrmicinae</taxon>
        <taxon>Atta</taxon>
    </lineage>
</organism>
<proteinExistence type="predicted"/>
<name>A0A151I534_9HYME</name>
<dbReference type="EMBL" id="KQ976445">
    <property type="protein sequence ID" value="KYM86125.1"/>
    <property type="molecule type" value="Genomic_DNA"/>
</dbReference>
<keyword evidence="3" id="KW-1185">Reference proteome</keyword>
<evidence type="ECO:0000256" key="1">
    <source>
        <dbReference type="SAM" id="MobiDB-lite"/>
    </source>
</evidence>
<gene>
    <name evidence="2" type="ORF">ALC53_04319</name>
</gene>
<protein>
    <submittedName>
        <fullName evidence="2">Uncharacterized protein</fullName>
    </submittedName>
</protein>
<evidence type="ECO:0000313" key="3">
    <source>
        <dbReference type="Proteomes" id="UP000078540"/>
    </source>
</evidence>
<feature type="region of interest" description="Disordered" evidence="1">
    <location>
        <begin position="83"/>
        <end position="109"/>
    </location>
</feature>
<dbReference type="Proteomes" id="UP000078540">
    <property type="component" value="Unassembled WGS sequence"/>
</dbReference>
<sequence>MLKAETDARKRKARLSLNDRITSCESNRRNISTYKFLLQDVTRKQGKKKMRKPSDFRVQSADYLTECRRQKLETLGLESHEIRTSVTDLSNNENAAPSPETETGPSIRDVYTYITPDVPSYVSELYNKS</sequence>
<dbReference type="AlphaFoldDB" id="A0A151I534"/>
<accession>A0A151I534</accession>
<evidence type="ECO:0000313" key="2">
    <source>
        <dbReference type="EMBL" id="KYM86125.1"/>
    </source>
</evidence>
<reference evidence="2 3" key="1">
    <citation type="submission" date="2015-09" db="EMBL/GenBank/DDBJ databases">
        <title>Atta colombica WGS genome.</title>
        <authorList>
            <person name="Nygaard S."/>
            <person name="Hu H."/>
            <person name="Boomsma J."/>
            <person name="Zhang G."/>
        </authorList>
    </citation>
    <scope>NUCLEOTIDE SEQUENCE [LARGE SCALE GENOMIC DNA]</scope>
    <source>
        <strain evidence="2">Treedump-2</strain>
        <tissue evidence="2">Whole body</tissue>
    </source>
</reference>